<sequence length="845" mass="96616">MQGTERTHKSATRSVFKEHTRQNSEVNKDSWAAEISGKISLINGPLQDFFEDYVPCHSKFEGHRPWTDPAEVFKAVPSSGKETDKYPHLIKGLRQLVSGFDDVRRPKFADGSKCAVRFPFKEWEEAHHYTLPDILMSFPGEDDNDDTWAKTWHRIAMVCEVKNADDPINESAPWPSVRQSGTGVLTQLAKSARNLMLTHGMLFVFVVGIYKDSARIYRFDRAACVVSRSIDIKKKPWPLHELLWRICHYEAPVGGVPEGTPVARLLGEDPTLFRASERDKDMADDKCKEIGQRLLSEDERRACRWMTVAKYDSDGSLISSTRVLLYRIRSLNPRLFSRATVVWEGYEDGTWKRLAVKDAWRQVARDREDAFYDQIRESMRDRSWRDILDDYQFLHRNTDGGELPPFPFDPDKLAAEGPCDFPPDLEELLVEAQLDPVSGELFGLARMKCGDDLGAREAAKLVPCEDGSCPWPAPYEFYHRTVCRGPPDAAGISDESEYNERSHMRLVFETVGRPLSQFKSTKELIRGFRDAIYGHRQAYRAGIIHRDISENNVMLSDDLMSFFVGFLLDFDYGFNWKELLKRVGWEVTEESWKRYVEDYNRNLPKYARSAPPEERIPPMGATNQDGMTGEAKAVLENWMIRMKLKERTGTFYFMAIEILNSHVTHDVRHDLESFFWLLLWVILRYTATTCCSNEPYLSVFGQQTDGQSAFAKLAFLCADIEWEVKGNEPLTTLIRKYKQLCSFAMRWPSKFEGEVVPLTYDAVLSLFDEALAAPDWPQNDHALPFKMPTKAVPSASQIGSRAAGSRGAEKRELSGDEDPLTQPAHKRAHVYRRPPARNPNVAGAV</sequence>
<evidence type="ECO:0000313" key="4">
    <source>
        <dbReference type="Proteomes" id="UP000015241"/>
    </source>
</evidence>
<dbReference type="InterPro" id="IPR008266">
    <property type="entry name" value="Tyr_kinase_AS"/>
</dbReference>
<dbReference type="eggNOG" id="ENOG502SXF9">
    <property type="taxonomic scope" value="Eukaryota"/>
</dbReference>
<evidence type="ECO:0000259" key="2">
    <source>
        <dbReference type="Pfam" id="PF17667"/>
    </source>
</evidence>
<organism evidence="3 4">
    <name type="scientific">Fomitopsis schrenkii</name>
    <name type="common">Brown rot fungus</name>
    <dbReference type="NCBI Taxonomy" id="2126942"/>
    <lineage>
        <taxon>Eukaryota</taxon>
        <taxon>Fungi</taxon>
        <taxon>Dikarya</taxon>
        <taxon>Basidiomycota</taxon>
        <taxon>Agaricomycotina</taxon>
        <taxon>Agaricomycetes</taxon>
        <taxon>Polyporales</taxon>
        <taxon>Fomitopsis</taxon>
    </lineage>
</organism>
<feature type="region of interest" description="Disordered" evidence="1">
    <location>
        <begin position="1"/>
        <end position="27"/>
    </location>
</feature>
<dbReference type="PANTHER" id="PTHR38248">
    <property type="entry name" value="FUNK1 6"/>
    <property type="match status" value="1"/>
</dbReference>
<dbReference type="OrthoDB" id="2797568at2759"/>
<feature type="domain" description="Fungal-type protein kinase" evidence="2">
    <location>
        <begin position="493"/>
        <end position="578"/>
    </location>
</feature>
<dbReference type="SUPFAM" id="SSF56112">
    <property type="entry name" value="Protein kinase-like (PK-like)"/>
    <property type="match status" value="1"/>
</dbReference>
<dbReference type="InParanoid" id="S8DYA2"/>
<feature type="compositionally biased region" description="Basic residues" evidence="1">
    <location>
        <begin position="824"/>
        <end position="835"/>
    </location>
</feature>
<dbReference type="InterPro" id="IPR040976">
    <property type="entry name" value="Pkinase_fungal"/>
</dbReference>
<dbReference type="Gene3D" id="1.10.510.10">
    <property type="entry name" value="Transferase(Phosphotransferase) domain 1"/>
    <property type="match status" value="1"/>
</dbReference>
<accession>S8DYA2</accession>
<dbReference type="PROSITE" id="PS00109">
    <property type="entry name" value="PROTEIN_KINASE_TYR"/>
    <property type="match status" value="1"/>
</dbReference>
<dbReference type="Proteomes" id="UP000015241">
    <property type="component" value="Unassembled WGS sequence"/>
</dbReference>
<evidence type="ECO:0000313" key="3">
    <source>
        <dbReference type="EMBL" id="EPS96118.1"/>
    </source>
</evidence>
<feature type="region of interest" description="Disordered" evidence="1">
    <location>
        <begin position="791"/>
        <end position="845"/>
    </location>
</feature>
<dbReference type="EMBL" id="KE504194">
    <property type="protein sequence ID" value="EPS96118.1"/>
    <property type="molecule type" value="Genomic_DNA"/>
</dbReference>
<dbReference type="GO" id="GO:0004672">
    <property type="term" value="F:protein kinase activity"/>
    <property type="evidence" value="ECO:0007669"/>
    <property type="project" value="InterPro"/>
</dbReference>
<reference evidence="3 4" key="1">
    <citation type="journal article" date="2012" name="Science">
        <title>The Paleozoic origin of enzymatic lignin decomposition reconstructed from 31 fungal genomes.</title>
        <authorList>
            <person name="Floudas D."/>
            <person name="Binder M."/>
            <person name="Riley R."/>
            <person name="Barry K."/>
            <person name="Blanchette R.A."/>
            <person name="Henrissat B."/>
            <person name="Martinez A.T."/>
            <person name="Otillar R."/>
            <person name="Spatafora J.W."/>
            <person name="Yadav J.S."/>
            <person name="Aerts A."/>
            <person name="Benoit I."/>
            <person name="Boyd A."/>
            <person name="Carlson A."/>
            <person name="Copeland A."/>
            <person name="Coutinho P.M."/>
            <person name="de Vries R.P."/>
            <person name="Ferreira P."/>
            <person name="Findley K."/>
            <person name="Foster B."/>
            <person name="Gaskell J."/>
            <person name="Glotzer D."/>
            <person name="Gorecki P."/>
            <person name="Heitman J."/>
            <person name="Hesse C."/>
            <person name="Hori C."/>
            <person name="Igarashi K."/>
            <person name="Jurgens J.A."/>
            <person name="Kallen N."/>
            <person name="Kersten P."/>
            <person name="Kohler A."/>
            <person name="Kuees U."/>
            <person name="Kumar T.K.A."/>
            <person name="Kuo A."/>
            <person name="LaButti K."/>
            <person name="Larrondo L.F."/>
            <person name="Lindquist E."/>
            <person name="Ling A."/>
            <person name="Lombard V."/>
            <person name="Lucas S."/>
            <person name="Lundell T."/>
            <person name="Martin R."/>
            <person name="McLaughlin D.J."/>
            <person name="Morgenstern I."/>
            <person name="Morin E."/>
            <person name="Murat C."/>
            <person name="Nagy L.G."/>
            <person name="Nolan M."/>
            <person name="Ohm R.A."/>
            <person name="Patyshakuliyeva A."/>
            <person name="Rokas A."/>
            <person name="Ruiz-Duenas F.J."/>
            <person name="Sabat G."/>
            <person name="Salamov A."/>
            <person name="Samejima M."/>
            <person name="Schmutz J."/>
            <person name="Slot J.C."/>
            <person name="St John F."/>
            <person name="Stenlid J."/>
            <person name="Sun H."/>
            <person name="Sun S."/>
            <person name="Syed K."/>
            <person name="Tsang A."/>
            <person name="Wiebenga A."/>
            <person name="Young D."/>
            <person name="Pisabarro A."/>
            <person name="Eastwood D.C."/>
            <person name="Martin F."/>
            <person name="Cullen D."/>
            <person name="Grigoriev I.V."/>
            <person name="Hibbett D.S."/>
        </authorList>
    </citation>
    <scope>NUCLEOTIDE SEQUENCE</scope>
    <source>
        <strain evidence="4">FP-58527</strain>
    </source>
</reference>
<feature type="domain" description="Fungal-type protein kinase" evidence="2">
    <location>
        <begin position="148"/>
        <end position="377"/>
    </location>
</feature>
<gene>
    <name evidence="3" type="ORF">FOMPIDRAFT_1053575</name>
</gene>
<dbReference type="InterPro" id="IPR011009">
    <property type="entry name" value="Kinase-like_dom_sf"/>
</dbReference>
<proteinExistence type="predicted"/>
<dbReference type="AlphaFoldDB" id="S8DYA2"/>
<feature type="domain" description="Fungal-type protein kinase" evidence="2">
    <location>
        <begin position="644"/>
        <end position="681"/>
    </location>
</feature>
<dbReference type="STRING" id="743788.S8DYA2"/>
<feature type="compositionally biased region" description="Basic and acidic residues" evidence="1">
    <location>
        <begin position="15"/>
        <end position="27"/>
    </location>
</feature>
<dbReference type="PANTHER" id="PTHR38248:SF2">
    <property type="entry name" value="FUNK1 11"/>
    <property type="match status" value="1"/>
</dbReference>
<protein>
    <recommendedName>
        <fullName evidence="2">Fungal-type protein kinase domain-containing protein</fullName>
    </recommendedName>
</protein>
<name>S8DYA2_FOMSC</name>
<dbReference type="Pfam" id="PF17667">
    <property type="entry name" value="Pkinase_fungal"/>
    <property type="match status" value="3"/>
</dbReference>
<evidence type="ECO:0000256" key="1">
    <source>
        <dbReference type="SAM" id="MobiDB-lite"/>
    </source>
</evidence>
<dbReference type="HOGENOM" id="CLU_010865_0_0_1"/>
<keyword evidence="4" id="KW-1185">Reference proteome</keyword>